<protein>
    <submittedName>
        <fullName evidence="1">Uncharacterized protein</fullName>
    </submittedName>
</protein>
<evidence type="ECO:0000313" key="1">
    <source>
        <dbReference type="EMBL" id="KKL22837.1"/>
    </source>
</evidence>
<comment type="caution">
    <text evidence="1">The sequence shown here is derived from an EMBL/GenBank/DDBJ whole genome shotgun (WGS) entry which is preliminary data.</text>
</comment>
<proteinExistence type="predicted"/>
<sequence length="53" mass="6139">MSEDEMIQFIADNGGQFFYKTVSGEIGECSYSKNENIEAYKEKKYESLSKRNT</sequence>
<reference evidence="1" key="1">
    <citation type="journal article" date="2015" name="Nature">
        <title>Complex archaea that bridge the gap between prokaryotes and eukaryotes.</title>
        <authorList>
            <person name="Spang A."/>
            <person name="Saw J.H."/>
            <person name="Jorgensen S.L."/>
            <person name="Zaremba-Niedzwiedzka K."/>
            <person name="Martijn J."/>
            <person name="Lind A.E."/>
            <person name="van Eijk R."/>
            <person name="Schleper C."/>
            <person name="Guy L."/>
            <person name="Ettema T.J."/>
        </authorList>
    </citation>
    <scope>NUCLEOTIDE SEQUENCE</scope>
</reference>
<gene>
    <name evidence="1" type="ORF">LCGC14_2431420</name>
</gene>
<dbReference type="EMBL" id="LAZR01037193">
    <property type="protein sequence ID" value="KKL22837.1"/>
    <property type="molecule type" value="Genomic_DNA"/>
</dbReference>
<accession>A0A0F9C972</accession>
<organism evidence="1">
    <name type="scientific">marine sediment metagenome</name>
    <dbReference type="NCBI Taxonomy" id="412755"/>
    <lineage>
        <taxon>unclassified sequences</taxon>
        <taxon>metagenomes</taxon>
        <taxon>ecological metagenomes</taxon>
    </lineage>
</organism>
<dbReference type="AlphaFoldDB" id="A0A0F9C972"/>
<name>A0A0F9C972_9ZZZZ</name>